<dbReference type="SUPFAM" id="SSF52833">
    <property type="entry name" value="Thioredoxin-like"/>
    <property type="match status" value="1"/>
</dbReference>
<evidence type="ECO:0000259" key="6">
    <source>
        <dbReference type="PROSITE" id="PS51352"/>
    </source>
</evidence>
<dbReference type="Gene3D" id="3.40.30.10">
    <property type="entry name" value="Glutaredoxin"/>
    <property type="match status" value="1"/>
</dbReference>
<protein>
    <submittedName>
        <fullName evidence="7">Thioredoxin-like protein</fullName>
    </submittedName>
</protein>
<keyword evidence="5" id="KW-0732">Signal</keyword>
<dbReference type="InterPro" id="IPR013766">
    <property type="entry name" value="Thioredoxin_domain"/>
</dbReference>
<dbReference type="PROSITE" id="PS00194">
    <property type="entry name" value="THIOREDOXIN_1"/>
    <property type="match status" value="1"/>
</dbReference>
<dbReference type="GO" id="GO:0005737">
    <property type="term" value="C:cytoplasm"/>
    <property type="evidence" value="ECO:0007669"/>
    <property type="project" value="TreeGrafter"/>
</dbReference>
<dbReference type="PANTHER" id="PTHR45663">
    <property type="entry name" value="GEO12009P1"/>
    <property type="match status" value="1"/>
</dbReference>
<evidence type="ECO:0000313" key="8">
    <source>
        <dbReference type="Proteomes" id="UP000294752"/>
    </source>
</evidence>
<dbReference type="PROSITE" id="PS51352">
    <property type="entry name" value="THIOREDOXIN_2"/>
    <property type="match status" value="1"/>
</dbReference>
<dbReference type="Gene3D" id="1.25.40.10">
    <property type="entry name" value="Tetratricopeptide repeat domain"/>
    <property type="match status" value="1"/>
</dbReference>
<dbReference type="AlphaFoldDB" id="A0A4R7D7A5"/>
<keyword evidence="2" id="KW-0249">Electron transport</keyword>
<dbReference type="Pfam" id="PF13098">
    <property type="entry name" value="Thioredoxin_2"/>
    <property type="match status" value="1"/>
</dbReference>
<proteinExistence type="predicted"/>
<keyword evidence="3" id="KW-1015">Disulfide bond</keyword>
<gene>
    <name evidence="7" type="ORF">B0I21_10251</name>
</gene>
<dbReference type="GO" id="GO:0006950">
    <property type="term" value="P:response to stress"/>
    <property type="evidence" value="ECO:0007669"/>
    <property type="project" value="UniProtKB-ARBA"/>
</dbReference>
<sequence length="411" mass="46315">MKKLILTMLIIFPILSFAQEKGIAFEHQSSWAKVKAKAKAENKHIFVDCFTTWCGPCKYMSSTIFPQEKVGDFFNKNFVNLKLQMDQTKEDSQEVKAWYDEANRFATDYAVRAYPTFLIFSPDGELVHRIIGGGEADDFIAKAQAGLNPETQYITLVKQFEKNPQDAEIAKKTAQAAKLAYDQDLEKKAAARYVELVGGESLLTAENIQLLIQGASSSKSAAFGIIRDHAAQVDELLKARNRKANDILSSVLATELIMPQLQSNNVDFAALKQNIAKNHPYVDMSGILANIKTQYYFKQKNWPAFKDAVNEFIALDDKKVSPMSLNSFAWSVFENCDDPACLQAALDWSKKSIEKNEDPAFLDTYANLLYKTGDKDQAIMWQEKAVTKANEKDKETYVATLDKMKKGEPTW</sequence>
<evidence type="ECO:0000256" key="3">
    <source>
        <dbReference type="ARBA" id="ARBA00023157"/>
    </source>
</evidence>
<evidence type="ECO:0000256" key="1">
    <source>
        <dbReference type="ARBA" id="ARBA00022448"/>
    </source>
</evidence>
<dbReference type="GO" id="GO:0015035">
    <property type="term" value="F:protein-disulfide reductase activity"/>
    <property type="evidence" value="ECO:0007669"/>
    <property type="project" value="TreeGrafter"/>
</dbReference>
<reference evidence="7 8" key="1">
    <citation type="submission" date="2019-03" db="EMBL/GenBank/DDBJ databases">
        <title>Genomic Encyclopedia of Type Strains, Phase III (KMG-III): the genomes of soil and plant-associated and newly described type strains.</title>
        <authorList>
            <person name="Whitman W."/>
        </authorList>
    </citation>
    <scope>NUCLEOTIDE SEQUENCE [LARGE SCALE GENOMIC DNA]</scope>
    <source>
        <strain evidence="7 8">CGMCC 1.12801</strain>
    </source>
</reference>
<name>A0A4R7D7A5_9SPHI</name>
<feature type="domain" description="Thioredoxin" evidence="6">
    <location>
        <begin position="8"/>
        <end position="148"/>
    </location>
</feature>
<dbReference type="InterPro" id="IPR036249">
    <property type="entry name" value="Thioredoxin-like_sf"/>
</dbReference>
<dbReference type="RefSeq" id="WP_243835933.1">
    <property type="nucleotide sequence ID" value="NZ_SNZV01000002.1"/>
</dbReference>
<feature type="signal peptide" evidence="5">
    <location>
        <begin position="1"/>
        <end position="18"/>
    </location>
</feature>
<evidence type="ECO:0000256" key="2">
    <source>
        <dbReference type="ARBA" id="ARBA00022982"/>
    </source>
</evidence>
<dbReference type="EMBL" id="SNZV01000002">
    <property type="protein sequence ID" value="TDS15735.1"/>
    <property type="molecule type" value="Genomic_DNA"/>
</dbReference>
<keyword evidence="4" id="KW-0676">Redox-active center</keyword>
<feature type="chain" id="PRO_5020199547" evidence="5">
    <location>
        <begin position="19"/>
        <end position="411"/>
    </location>
</feature>
<accession>A0A4R7D7A5</accession>
<evidence type="ECO:0000313" key="7">
    <source>
        <dbReference type="EMBL" id="TDS15735.1"/>
    </source>
</evidence>
<dbReference type="PANTHER" id="PTHR45663:SF11">
    <property type="entry name" value="GEO12009P1"/>
    <property type="match status" value="1"/>
</dbReference>
<organism evidence="7 8">
    <name type="scientific">Sphingobacterium paludis</name>
    <dbReference type="NCBI Taxonomy" id="1476465"/>
    <lineage>
        <taxon>Bacteria</taxon>
        <taxon>Pseudomonadati</taxon>
        <taxon>Bacteroidota</taxon>
        <taxon>Sphingobacteriia</taxon>
        <taxon>Sphingobacteriales</taxon>
        <taxon>Sphingobacteriaceae</taxon>
        <taxon>Sphingobacterium</taxon>
    </lineage>
</organism>
<keyword evidence="1" id="KW-0813">Transport</keyword>
<dbReference type="Proteomes" id="UP000294752">
    <property type="component" value="Unassembled WGS sequence"/>
</dbReference>
<dbReference type="InterPro" id="IPR011990">
    <property type="entry name" value="TPR-like_helical_dom_sf"/>
</dbReference>
<dbReference type="CDD" id="cd02947">
    <property type="entry name" value="TRX_family"/>
    <property type="match status" value="1"/>
</dbReference>
<dbReference type="InterPro" id="IPR012336">
    <property type="entry name" value="Thioredoxin-like_fold"/>
</dbReference>
<dbReference type="InterPro" id="IPR017937">
    <property type="entry name" value="Thioredoxin_CS"/>
</dbReference>
<evidence type="ECO:0000256" key="5">
    <source>
        <dbReference type="SAM" id="SignalP"/>
    </source>
</evidence>
<comment type="caution">
    <text evidence="7">The sequence shown here is derived from an EMBL/GenBank/DDBJ whole genome shotgun (WGS) entry which is preliminary data.</text>
</comment>
<keyword evidence="8" id="KW-1185">Reference proteome</keyword>
<evidence type="ECO:0000256" key="4">
    <source>
        <dbReference type="ARBA" id="ARBA00023284"/>
    </source>
</evidence>